<evidence type="ECO:0000313" key="2">
    <source>
        <dbReference type="EMBL" id="SSX18330.1"/>
    </source>
</evidence>
<feature type="signal peptide" evidence="1">
    <location>
        <begin position="1"/>
        <end position="25"/>
    </location>
</feature>
<accession>A0A336LK70</accession>
<dbReference type="VEuPathDB" id="VectorBase:CSON009155"/>
<sequence length="96" mass="11129">MRTKSLVLFEILTLTLVLFLTCSDAQIPNAHICSYSGGTWAPSFECLERCMKNPKRKHSLAVCSMEKCFCKQPLAIPRGRKRREIEEMEKIQNYIF</sequence>
<dbReference type="EMBL" id="UFQT01000035">
    <property type="protein sequence ID" value="SSX18330.1"/>
    <property type="molecule type" value="Genomic_DNA"/>
</dbReference>
<keyword evidence="1" id="KW-0732">Signal</keyword>
<feature type="chain" id="PRO_5016390108" evidence="1">
    <location>
        <begin position="26"/>
        <end position="96"/>
    </location>
</feature>
<organism evidence="2">
    <name type="scientific">Culicoides sonorensis</name>
    <name type="common">Biting midge</name>
    <dbReference type="NCBI Taxonomy" id="179676"/>
    <lineage>
        <taxon>Eukaryota</taxon>
        <taxon>Metazoa</taxon>
        <taxon>Ecdysozoa</taxon>
        <taxon>Arthropoda</taxon>
        <taxon>Hexapoda</taxon>
        <taxon>Insecta</taxon>
        <taxon>Pterygota</taxon>
        <taxon>Neoptera</taxon>
        <taxon>Endopterygota</taxon>
        <taxon>Diptera</taxon>
        <taxon>Nematocera</taxon>
        <taxon>Chironomoidea</taxon>
        <taxon>Ceratopogonidae</taxon>
        <taxon>Ceratopogoninae</taxon>
        <taxon>Culicoides</taxon>
        <taxon>Monoculicoides</taxon>
    </lineage>
</organism>
<proteinExistence type="predicted"/>
<protein>
    <submittedName>
        <fullName evidence="2">CSON009155 protein</fullName>
    </submittedName>
</protein>
<reference evidence="2" key="1">
    <citation type="submission" date="2018-07" db="EMBL/GenBank/DDBJ databases">
        <authorList>
            <person name="Quirk P.G."/>
            <person name="Krulwich T.A."/>
        </authorList>
    </citation>
    <scope>NUCLEOTIDE SEQUENCE</scope>
</reference>
<evidence type="ECO:0000256" key="1">
    <source>
        <dbReference type="SAM" id="SignalP"/>
    </source>
</evidence>
<dbReference type="AlphaFoldDB" id="A0A336LK70"/>
<gene>
    <name evidence="2" type="primary">CSON009155</name>
</gene>
<name>A0A336LK70_CULSO</name>